<dbReference type="EMBL" id="RZGK01000015">
    <property type="protein sequence ID" value="KAF9693895.1"/>
    <property type="molecule type" value="Genomic_DNA"/>
</dbReference>
<proteinExistence type="predicted"/>
<sequence length="506" mass="54622">MHKSIELGRAVLSTSTTNHELWLKTLITISPQQQCTNIEQYDTASLLDYLSSGEAWVGRGNGLYIKFDFTFRGEPLADEQIRQLSKVILDAPVWSQLGLQPTLPHSITHEPGKLRIMINHASERAVSAVKQHHRILSNISAADIQPPEGIPVFLLDSVLLSMDVFETVQRGRVTTAKRLKTLTYTNNPSPPATSQAFEDVAQGAFGTRLLDMKDTVSAPESSPATKRTRSPTSSPVRTAPFVGRLYRDCQLTARNCDSQDEISNTRSNVGIADLQTLVDRALRLSVTGSINSKSVPGTKVKANTFGPGLAEVAPTLWRPGYLLSLSQRANLLQVISRSLCQPATTGKIASMSLKKKLSAMMAPSSSFQAADQATNRGPVSTSDTAFLTSSIASLLWLHLQKNIPGKSATPLRSFVTIEPLPTTLAQSDDILEQVWQSNGHDSRLSAVGLDGSGAFGISPALNDHPVYPAACCGTPSEEHFLRALGGTKAVPENADDELLLGDPHCP</sequence>
<organism evidence="2 3">
    <name type="scientific">Ascochyta lentis</name>
    <dbReference type="NCBI Taxonomy" id="205686"/>
    <lineage>
        <taxon>Eukaryota</taxon>
        <taxon>Fungi</taxon>
        <taxon>Dikarya</taxon>
        <taxon>Ascomycota</taxon>
        <taxon>Pezizomycotina</taxon>
        <taxon>Dothideomycetes</taxon>
        <taxon>Pleosporomycetidae</taxon>
        <taxon>Pleosporales</taxon>
        <taxon>Pleosporineae</taxon>
        <taxon>Didymellaceae</taxon>
        <taxon>Ascochyta</taxon>
    </lineage>
</organism>
<comment type="caution">
    <text evidence="2">The sequence shown here is derived from an EMBL/GenBank/DDBJ whole genome shotgun (WGS) entry which is preliminary data.</text>
</comment>
<dbReference type="OrthoDB" id="4187154at2759"/>
<feature type="region of interest" description="Disordered" evidence="1">
    <location>
        <begin position="214"/>
        <end position="237"/>
    </location>
</feature>
<accession>A0A8H7MGG5</accession>
<evidence type="ECO:0000256" key="1">
    <source>
        <dbReference type="SAM" id="MobiDB-lite"/>
    </source>
</evidence>
<name>A0A8H7MGG5_9PLEO</name>
<reference evidence="2" key="2">
    <citation type="submission" date="2020-09" db="EMBL/GenBank/DDBJ databases">
        <title>Reference genome assembly for Australian Ascochyta lentis isolate Al4.</title>
        <authorList>
            <person name="Lee R.C."/>
            <person name="Farfan-Caceres L.M."/>
            <person name="Debler J.W."/>
            <person name="Williams A.H."/>
            <person name="Henares B.M."/>
        </authorList>
    </citation>
    <scope>NUCLEOTIDE SEQUENCE</scope>
    <source>
        <strain evidence="2">Al4</strain>
    </source>
</reference>
<dbReference type="AlphaFoldDB" id="A0A8H7MGG5"/>
<dbReference type="Proteomes" id="UP000651452">
    <property type="component" value="Unassembled WGS sequence"/>
</dbReference>
<feature type="compositionally biased region" description="Polar residues" evidence="1">
    <location>
        <begin position="218"/>
        <end position="236"/>
    </location>
</feature>
<reference evidence="2" key="1">
    <citation type="submission" date="2018-12" db="EMBL/GenBank/DDBJ databases">
        <authorList>
            <person name="Syme R.A."/>
            <person name="Farfan-Caceres L."/>
            <person name="Lichtenzveig J."/>
        </authorList>
    </citation>
    <scope>NUCLEOTIDE SEQUENCE</scope>
    <source>
        <strain evidence="2">Al4</strain>
    </source>
</reference>
<evidence type="ECO:0000313" key="2">
    <source>
        <dbReference type="EMBL" id="KAF9693895.1"/>
    </source>
</evidence>
<evidence type="ECO:0000313" key="3">
    <source>
        <dbReference type="Proteomes" id="UP000651452"/>
    </source>
</evidence>
<protein>
    <submittedName>
        <fullName evidence="2">Uncharacterized protein</fullName>
    </submittedName>
</protein>
<gene>
    <name evidence="2" type="ORF">EKO04_008392</name>
</gene>
<keyword evidence="3" id="KW-1185">Reference proteome</keyword>